<proteinExistence type="predicted"/>
<dbReference type="InterPro" id="IPR012373">
    <property type="entry name" value="Ferrdict_sens_TM"/>
</dbReference>
<accession>A0A917BXW8</accession>
<dbReference type="GO" id="GO:0016989">
    <property type="term" value="F:sigma factor antagonist activity"/>
    <property type="evidence" value="ECO:0007669"/>
    <property type="project" value="TreeGrafter"/>
</dbReference>
<gene>
    <name evidence="3" type="ORF">GCM10007301_23270</name>
</gene>
<reference evidence="3" key="2">
    <citation type="submission" date="2020-09" db="EMBL/GenBank/DDBJ databases">
        <authorList>
            <person name="Sun Q."/>
            <person name="Sedlacek I."/>
        </authorList>
    </citation>
    <scope>NUCLEOTIDE SEQUENCE</scope>
    <source>
        <strain evidence="3">CCM 7897</strain>
    </source>
</reference>
<evidence type="ECO:0000259" key="1">
    <source>
        <dbReference type="Pfam" id="PF04773"/>
    </source>
</evidence>
<dbReference type="InterPro" id="IPR006860">
    <property type="entry name" value="FecR"/>
</dbReference>
<dbReference type="PANTHER" id="PTHR30273:SF2">
    <property type="entry name" value="PROTEIN FECR"/>
    <property type="match status" value="1"/>
</dbReference>
<dbReference type="Gene3D" id="3.55.50.30">
    <property type="match status" value="1"/>
</dbReference>
<dbReference type="AlphaFoldDB" id="A0A917BXW8"/>
<evidence type="ECO:0000259" key="2">
    <source>
        <dbReference type="Pfam" id="PF16220"/>
    </source>
</evidence>
<keyword evidence="4" id="KW-1185">Reference proteome</keyword>
<dbReference type="Pfam" id="PF16220">
    <property type="entry name" value="DUF4880"/>
    <property type="match status" value="1"/>
</dbReference>
<comment type="caution">
    <text evidence="3">The sequence shown here is derived from an EMBL/GenBank/DDBJ whole genome shotgun (WGS) entry which is preliminary data.</text>
</comment>
<name>A0A917BXW8_9HYPH</name>
<feature type="domain" description="FecR N-terminal" evidence="2">
    <location>
        <begin position="9"/>
        <end position="49"/>
    </location>
</feature>
<dbReference type="EMBL" id="BMCT01000002">
    <property type="protein sequence ID" value="GGF62865.1"/>
    <property type="molecule type" value="Genomic_DNA"/>
</dbReference>
<evidence type="ECO:0000313" key="3">
    <source>
        <dbReference type="EMBL" id="GGF62865.1"/>
    </source>
</evidence>
<protein>
    <submittedName>
        <fullName evidence="3">Iron dicitrate transporter FecR</fullName>
    </submittedName>
</protein>
<sequence>MTEAPLTAEAVDWFIRLQTAAGDPATACAFRAWLDSDPGHAEAFADVAEVWGAPELLLATRNVAGRTGYTPPRRQRPGKGLRKKGAIVATSVVLLLGALQLPDVLLRLRSDYVTDAGQRRVVDLPDGSAMTMNSGTAVSLDFAEGRRHVRILKGEAYFDVRSMPDSPFKVEGQYGRVVVKGTAFDVKLAADNDNVVLSRGVVDVARLADPSEHALLAPGEAVSITASGVTAVTRVDPERSLAWLGGRISFSDQPLGRVLDDLRRHYAGRVFVMRDGIEQVSVSGNYRLDQPLLVIESLAQAAGASVTVLPGGIVILR</sequence>
<dbReference type="PIRSF" id="PIRSF018266">
    <property type="entry name" value="FecR"/>
    <property type="match status" value="1"/>
</dbReference>
<dbReference type="InterPro" id="IPR032623">
    <property type="entry name" value="FecR_N"/>
</dbReference>
<organism evidence="3 4">
    <name type="scientific">Azorhizobium oxalatiphilum</name>
    <dbReference type="NCBI Taxonomy" id="980631"/>
    <lineage>
        <taxon>Bacteria</taxon>
        <taxon>Pseudomonadati</taxon>
        <taxon>Pseudomonadota</taxon>
        <taxon>Alphaproteobacteria</taxon>
        <taxon>Hyphomicrobiales</taxon>
        <taxon>Xanthobacteraceae</taxon>
        <taxon>Azorhizobium</taxon>
    </lineage>
</organism>
<dbReference type="RefSeq" id="WP_244644313.1">
    <property type="nucleotide sequence ID" value="NZ_BMCT01000002.1"/>
</dbReference>
<evidence type="ECO:0000313" key="4">
    <source>
        <dbReference type="Proteomes" id="UP000606044"/>
    </source>
</evidence>
<feature type="domain" description="FecR protein" evidence="1">
    <location>
        <begin position="111"/>
        <end position="202"/>
    </location>
</feature>
<dbReference type="PANTHER" id="PTHR30273">
    <property type="entry name" value="PERIPLASMIC SIGNAL SENSOR AND SIGMA FACTOR ACTIVATOR FECR-RELATED"/>
    <property type="match status" value="1"/>
</dbReference>
<dbReference type="Gene3D" id="2.60.120.1440">
    <property type="match status" value="1"/>
</dbReference>
<dbReference type="Pfam" id="PF04773">
    <property type="entry name" value="FecR"/>
    <property type="match status" value="1"/>
</dbReference>
<dbReference type="Proteomes" id="UP000606044">
    <property type="component" value="Unassembled WGS sequence"/>
</dbReference>
<reference evidence="3" key="1">
    <citation type="journal article" date="2014" name="Int. J. Syst. Evol. Microbiol.">
        <title>Complete genome sequence of Corynebacterium casei LMG S-19264T (=DSM 44701T), isolated from a smear-ripened cheese.</title>
        <authorList>
            <consortium name="US DOE Joint Genome Institute (JGI-PGF)"/>
            <person name="Walter F."/>
            <person name="Albersmeier A."/>
            <person name="Kalinowski J."/>
            <person name="Ruckert C."/>
        </authorList>
    </citation>
    <scope>NUCLEOTIDE SEQUENCE</scope>
    <source>
        <strain evidence="3">CCM 7897</strain>
    </source>
</reference>